<keyword evidence="3 5" id="KW-0175">Coiled coil</keyword>
<dbReference type="GO" id="GO:0005737">
    <property type="term" value="C:cytoplasm"/>
    <property type="evidence" value="ECO:0007669"/>
    <property type="project" value="TreeGrafter"/>
</dbReference>
<protein>
    <recommendedName>
        <fullName evidence="9">Microtubule associated tumor suppressor 1b</fullName>
    </recommendedName>
</protein>
<evidence type="ECO:0000256" key="4">
    <source>
        <dbReference type="ARBA" id="ARBA00023242"/>
    </source>
</evidence>
<evidence type="ECO:0000256" key="3">
    <source>
        <dbReference type="ARBA" id="ARBA00023054"/>
    </source>
</evidence>
<dbReference type="InterPro" id="IPR051293">
    <property type="entry name" value="MTUS1/CCDC69"/>
</dbReference>
<feature type="coiled-coil region" evidence="5">
    <location>
        <begin position="85"/>
        <end position="112"/>
    </location>
</feature>
<organism evidence="7 8">
    <name type="scientific">Neogobius melanostomus</name>
    <name type="common">round goby</name>
    <dbReference type="NCBI Taxonomy" id="47308"/>
    <lineage>
        <taxon>Eukaryota</taxon>
        <taxon>Metazoa</taxon>
        <taxon>Chordata</taxon>
        <taxon>Craniata</taxon>
        <taxon>Vertebrata</taxon>
        <taxon>Euteleostomi</taxon>
        <taxon>Actinopterygii</taxon>
        <taxon>Neopterygii</taxon>
        <taxon>Teleostei</taxon>
        <taxon>Neoteleostei</taxon>
        <taxon>Acanthomorphata</taxon>
        <taxon>Gobiaria</taxon>
        <taxon>Gobiiformes</taxon>
        <taxon>Gobioidei</taxon>
        <taxon>Gobiidae</taxon>
        <taxon>Benthophilinae</taxon>
        <taxon>Neogobiini</taxon>
        <taxon>Neogobius</taxon>
    </lineage>
</organism>
<feature type="region of interest" description="Disordered" evidence="6">
    <location>
        <begin position="346"/>
        <end position="383"/>
    </location>
</feature>
<dbReference type="AlphaFoldDB" id="A0A8C6SXF1"/>
<dbReference type="GO" id="GO:0008017">
    <property type="term" value="F:microtubule binding"/>
    <property type="evidence" value="ECO:0007669"/>
    <property type="project" value="TreeGrafter"/>
</dbReference>
<reference evidence="7" key="1">
    <citation type="submission" date="2025-08" db="UniProtKB">
        <authorList>
            <consortium name="Ensembl"/>
        </authorList>
    </citation>
    <scope>IDENTIFICATION</scope>
</reference>
<evidence type="ECO:0000256" key="2">
    <source>
        <dbReference type="ARBA" id="ARBA00007585"/>
    </source>
</evidence>
<evidence type="ECO:0000313" key="7">
    <source>
        <dbReference type="Ensembl" id="ENSNMLP00000011850.1"/>
    </source>
</evidence>
<reference evidence="7" key="2">
    <citation type="submission" date="2025-09" db="UniProtKB">
        <authorList>
            <consortium name="Ensembl"/>
        </authorList>
    </citation>
    <scope>IDENTIFICATION</scope>
</reference>
<dbReference type="Ensembl" id="ENSNMLT00000013414.1">
    <property type="protein sequence ID" value="ENSNMLP00000011850.1"/>
    <property type="gene ID" value="ENSNMLG00000008125.1"/>
</dbReference>
<sequence length="383" mass="44394">MLWSPRLSLSNFHVKLTAKGLFRNLQLLPGCRKNTVVFHAGLRTPPLQNSVSVPTDTALLSPKRDVIISCLFTCLTESVCLCLQREESLKQKKELTQELSSLRDEMESSNTVLSTSLHFFLKSFLLAFSYFHTRFEDGKFFLKKEGRNNHHLPFYQSEWDKAQQMYQEEADKYREGMEKQVEELRSRQEAEKKKQEETHNQNMETLKQQHETSVQGQSIRDRSDLTWSPVQCVIKEDYFVLIVCCCLSQKDSHTLYLEQELEKKKLMEMNKLTESNFKLEECLTKVMQENEDYRARMDRHAALSKQLSSEQAILQQTLQKESKVNKRLSMENEELLWKLHNGDLLASPAASRPRPRSARPGTPPPSRPCPRDNPSKPGPAAEL</sequence>
<evidence type="ECO:0000256" key="5">
    <source>
        <dbReference type="SAM" id="Coils"/>
    </source>
</evidence>
<evidence type="ECO:0008006" key="9">
    <source>
        <dbReference type="Google" id="ProtNLM"/>
    </source>
</evidence>
<dbReference type="PANTHER" id="PTHR24200:SF7">
    <property type="entry name" value="MICROTUBULE-ASSOCIATED TUMOR SUPPRESSOR 1"/>
    <property type="match status" value="1"/>
</dbReference>
<dbReference type="Proteomes" id="UP000694523">
    <property type="component" value="Unplaced"/>
</dbReference>
<comment type="subcellular location">
    <subcellularLocation>
        <location evidence="1">Nucleus</location>
    </subcellularLocation>
</comment>
<keyword evidence="8" id="KW-1185">Reference proteome</keyword>
<feature type="compositionally biased region" description="Polar residues" evidence="6">
    <location>
        <begin position="200"/>
        <end position="218"/>
    </location>
</feature>
<evidence type="ECO:0000256" key="6">
    <source>
        <dbReference type="SAM" id="MobiDB-lite"/>
    </source>
</evidence>
<dbReference type="GO" id="GO:0005634">
    <property type="term" value="C:nucleus"/>
    <property type="evidence" value="ECO:0007669"/>
    <property type="project" value="UniProtKB-SubCell"/>
</dbReference>
<accession>A0A8C6SXF1</accession>
<feature type="region of interest" description="Disordered" evidence="6">
    <location>
        <begin position="177"/>
        <end position="220"/>
    </location>
</feature>
<proteinExistence type="inferred from homology"/>
<evidence type="ECO:0000256" key="1">
    <source>
        <dbReference type="ARBA" id="ARBA00004123"/>
    </source>
</evidence>
<keyword evidence="4" id="KW-0539">Nucleus</keyword>
<comment type="similarity">
    <text evidence="2">Belongs to the MTUS1 family.</text>
</comment>
<dbReference type="PANTHER" id="PTHR24200">
    <property type="entry name" value="TOUCAN, ISOFORM A"/>
    <property type="match status" value="1"/>
</dbReference>
<evidence type="ECO:0000313" key="8">
    <source>
        <dbReference type="Proteomes" id="UP000694523"/>
    </source>
</evidence>
<name>A0A8C6SXF1_9GOBI</name>
<feature type="compositionally biased region" description="Basic and acidic residues" evidence="6">
    <location>
        <begin position="177"/>
        <end position="199"/>
    </location>
</feature>